<organism evidence="2 3">
    <name type="scientific">Anopheles merus</name>
    <name type="common">Mosquito</name>
    <dbReference type="NCBI Taxonomy" id="30066"/>
    <lineage>
        <taxon>Eukaryota</taxon>
        <taxon>Metazoa</taxon>
        <taxon>Ecdysozoa</taxon>
        <taxon>Arthropoda</taxon>
        <taxon>Hexapoda</taxon>
        <taxon>Insecta</taxon>
        <taxon>Pterygota</taxon>
        <taxon>Neoptera</taxon>
        <taxon>Endopterygota</taxon>
        <taxon>Diptera</taxon>
        <taxon>Nematocera</taxon>
        <taxon>Culicoidea</taxon>
        <taxon>Culicidae</taxon>
        <taxon>Anophelinae</taxon>
        <taxon>Anopheles</taxon>
    </lineage>
</organism>
<dbReference type="VEuPathDB" id="VectorBase:AMEM014721"/>
<evidence type="ECO:0000313" key="3">
    <source>
        <dbReference type="Proteomes" id="UP000075903"/>
    </source>
</evidence>
<feature type="compositionally biased region" description="Basic and acidic residues" evidence="1">
    <location>
        <begin position="196"/>
        <end position="221"/>
    </location>
</feature>
<dbReference type="Proteomes" id="UP000075903">
    <property type="component" value="Unassembled WGS sequence"/>
</dbReference>
<feature type="region of interest" description="Disordered" evidence="1">
    <location>
        <begin position="191"/>
        <end position="250"/>
    </location>
</feature>
<evidence type="ECO:0000256" key="1">
    <source>
        <dbReference type="SAM" id="MobiDB-lite"/>
    </source>
</evidence>
<reference evidence="2" key="1">
    <citation type="submission" date="2020-05" db="UniProtKB">
        <authorList>
            <consortium name="EnsemblMetazoa"/>
        </authorList>
    </citation>
    <scope>IDENTIFICATION</scope>
    <source>
        <strain evidence="2">MAF</strain>
    </source>
</reference>
<keyword evidence="3" id="KW-1185">Reference proteome</keyword>
<dbReference type="EnsemblMetazoa" id="AMEM014721-RA">
    <property type="protein sequence ID" value="AMEM014721-PA"/>
    <property type="gene ID" value="AMEM014721"/>
</dbReference>
<accession>A0A182VGS8</accession>
<sequence length="250" mass="26470">MLRQHRPVPAAGVPALLPAQPAQVRLVVVDRQMRVLQGGVLLQQPGGREVGHADVTLGGVGAGRDSPASSQLGDGADEDGADAAGVAVGGGGGGLRSNSSSPPPLRKPSLVSPSRTRIIVALVGRRRRGGACVGRGVQVERLLAVFERRVLARRPVRRGGAAAEQQAAVAQRLLRQRRLVVQQREQPLRIGIEQAEPERRERKDERDRTDGRARKADDAGRRGRLHARPRVAAAAAAAATLPDQEASEGR</sequence>
<protein>
    <submittedName>
        <fullName evidence="2">Uncharacterized protein</fullName>
    </submittedName>
</protein>
<proteinExistence type="predicted"/>
<feature type="region of interest" description="Disordered" evidence="1">
    <location>
        <begin position="52"/>
        <end position="112"/>
    </location>
</feature>
<name>A0A182VGS8_ANOME</name>
<evidence type="ECO:0000313" key="2">
    <source>
        <dbReference type="EnsemblMetazoa" id="AMEM014721-PA"/>
    </source>
</evidence>
<dbReference type="AlphaFoldDB" id="A0A182VGS8"/>